<keyword evidence="2" id="KW-1185">Reference proteome</keyword>
<gene>
    <name evidence="1" type="ORF">CSSPJE1EN1_LOCUS15034</name>
</gene>
<dbReference type="SUPFAM" id="SSF51735">
    <property type="entry name" value="NAD(P)-binding Rossmann-fold domains"/>
    <property type="match status" value="1"/>
</dbReference>
<dbReference type="PANTHER" id="PTHR43550">
    <property type="entry name" value="3-KETODIHYDROSPHINGOSINE REDUCTASE"/>
    <property type="match status" value="1"/>
</dbReference>
<name>A0ABP0WRR8_9BRYO</name>
<protein>
    <submittedName>
        <fullName evidence="1">Uncharacterized protein</fullName>
    </submittedName>
</protein>
<reference evidence="1 2" key="1">
    <citation type="submission" date="2024-02" db="EMBL/GenBank/DDBJ databases">
        <authorList>
            <consortium name="ELIXIR-Norway"/>
            <consortium name="Elixir Norway"/>
        </authorList>
    </citation>
    <scope>NUCLEOTIDE SEQUENCE [LARGE SCALE GENOMIC DNA]</scope>
</reference>
<dbReference type="PANTHER" id="PTHR43550:SF12">
    <property type="entry name" value="3-DEHYDROSPHINGANINE REDUCTASE"/>
    <property type="match status" value="1"/>
</dbReference>
<dbReference type="Gene3D" id="3.40.50.720">
    <property type="entry name" value="NAD(P)-binding Rossmann-like Domain"/>
    <property type="match status" value="1"/>
</dbReference>
<accession>A0ABP0WRR8</accession>
<organism evidence="1 2">
    <name type="scientific">Sphagnum jensenii</name>
    <dbReference type="NCBI Taxonomy" id="128206"/>
    <lineage>
        <taxon>Eukaryota</taxon>
        <taxon>Viridiplantae</taxon>
        <taxon>Streptophyta</taxon>
        <taxon>Embryophyta</taxon>
        <taxon>Bryophyta</taxon>
        <taxon>Sphagnophytina</taxon>
        <taxon>Sphagnopsida</taxon>
        <taxon>Sphagnales</taxon>
        <taxon>Sphagnaceae</taxon>
        <taxon>Sphagnum</taxon>
    </lineage>
</organism>
<dbReference type="PRINTS" id="PR00081">
    <property type="entry name" value="GDHRDH"/>
</dbReference>
<evidence type="ECO:0000313" key="1">
    <source>
        <dbReference type="EMBL" id="CAK9269556.1"/>
    </source>
</evidence>
<dbReference type="Pfam" id="PF00106">
    <property type="entry name" value="adh_short"/>
    <property type="match status" value="1"/>
</dbReference>
<dbReference type="EMBL" id="OZ020097">
    <property type="protein sequence ID" value="CAK9269556.1"/>
    <property type="molecule type" value="Genomic_DNA"/>
</dbReference>
<dbReference type="InterPro" id="IPR002347">
    <property type="entry name" value="SDR_fam"/>
</dbReference>
<sequence length="333" mass="36166">MLWVVVIPVISAASLLMLVRRRKKKNFIASFAGKHVLITGGSKGIGLSISRKLLQEGAFVTLVSRSGSNLEEAKTSLVKELHCGSDQILTKVADVGDYATIARAIREAVAWRPIDVLICNAGRGQCGYFEDIPSQDVNTLVQTNLLGSVYAVHAALPFLKQQSSCNHPVSVVIMGSLASLVPLYANSVYTSTKYALKGLAESLKLELIPFGIRVTLLCPGFVDTPLADEITPHSNPELLEGFKLAVQVQSQSVDEVAEISIAAIKSGSFLITTTPFVGPLLRIVSQGLTSDESFVKNVLEAIAYFPLRLLFFWSGKSLQKQLVAIYQKYRTLQ</sequence>
<dbReference type="InterPro" id="IPR036291">
    <property type="entry name" value="NAD(P)-bd_dom_sf"/>
</dbReference>
<evidence type="ECO:0000313" key="2">
    <source>
        <dbReference type="Proteomes" id="UP001497444"/>
    </source>
</evidence>
<dbReference type="Proteomes" id="UP001497444">
    <property type="component" value="Chromosome 2"/>
</dbReference>
<proteinExistence type="predicted"/>